<feature type="region of interest" description="Disordered" evidence="1">
    <location>
        <begin position="455"/>
        <end position="498"/>
    </location>
</feature>
<comment type="caution">
    <text evidence="3">The sequence shown here is derived from an EMBL/GenBank/DDBJ whole genome shotgun (WGS) entry which is preliminary data.</text>
</comment>
<sequence>MRAARLVGMAALSVLAACGPEGAGLGGLGGDGPALAPLDRPDTPGNGLQFNFEPGDVVETFGSPGGKFLVHFTLAGPHAVPLADADGSGAPDFVEQVASVYDEVLGHYEGMGFRPPRSDEGLPDNGGDGRFDVYLVDFAGIGDGTYQTDTCGPDKPDQCTGYMVQENDYKGYSYPSTLVANRILGSHEFFHAVQAAYDHGQGSVFNEGTAVWATESFDPTLPDFEAFIDGYLDNVDRSLDVPLPGPVDPFSYGSAIFFQFLEERYGDGTIRTLLEKTEDGADDVADPNWLDVLDPTLAAADGASFPAAFVEFATWNLFTAQSADPTRGYTDGAKYAPVHMESVAAPYTDVLRVFYASSQYYRVGTGGRGQMTAALATPEDAAEQVDDLALLVTTRTGTTVGPVVRALDVRAGADPIDTSSADDLVVVVVNTAQAGNSRKPTLCIGSPDEVEACKTAVESSGSGGGGGGGSGGAGGSGSGGGGGDPINPGDPGDCGCAFSPAPASPGLAALGALVLLGHRRARRRNDRPASKAP</sequence>
<feature type="compositionally biased region" description="Gly residues" evidence="1">
    <location>
        <begin position="461"/>
        <end position="484"/>
    </location>
</feature>
<feature type="signal peptide" evidence="2">
    <location>
        <begin position="1"/>
        <end position="16"/>
    </location>
</feature>
<accession>A0A4U1IUE7</accession>
<keyword evidence="2" id="KW-0732">Signal</keyword>
<evidence type="ECO:0000256" key="2">
    <source>
        <dbReference type="SAM" id="SignalP"/>
    </source>
</evidence>
<evidence type="ECO:0000313" key="4">
    <source>
        <dbReference type="Proteomes" id="UP000309215"/>
    </source>
</evidence>
<dbReference type="NCBIfam" id="TIGR03901">
    <property type="entry name" value="MYXO-CTERM"/>
    <property type="match status" value="1"/>
</dbReference>
<dbReference type="Proteomes" id="UP000309215">
    <property type="component" value="Unassembled WGS sequence"/>
</dbReference>
<dbReference type="NCBIfam" id="NF045524">
    <property type="entry name" value="MXAN_6640_HExxH"/>
    <property type="match status" value="1"/>
</dbReference>
<gene>
    <name evidence="3" type="ORF">E8A74_43075</name>
</gene>
<feature type="chain" id="PRO_5020637026" evidence="2">
    <location>
        <begin position="17"/>
        <end position="533"/>
    </location>
</feature>
<dbReference type="AlphaFoldDB" id="A0A4U1IUE7"/>
<reference evidence="3 4" key="1">
    <citation type="submission" date="2019-04" db="EMBL/GenBank/DDBJ databases">
        <authorList>
            <person name="Li Y."/>
            <person name="Wang J."/>
        </authorList>
    </citation>
    <scope>NUCLEOTIDE SEQUENCE [LARGE SCALE GENOMIC DNA]</scope>
    <source>
        <strain evidence="3 4">DSM 14668</strain>
    </source>
</reference>
<protein>
    <submittedName>
        <fullName evidence="3">Uncharacterized protein</fullName>
    </submittedName>
</protein>
<dbReference type="PROSITE" id="PS51257">
    <property type="entry name" value="PROKAR_LIPOPROTEIN"/>
    <property type="match status" value="1"/>
</dbReference>
<evidence type="ECO:0000313" key="3">
    <source>
        <dbReference type="EMBL" id="TKC97978.1"/>
    </source>
</evidence>
<organism evidence="3 4">
    <name type="scientific">Polyangium fumosum</name>
    <dbReference type="NCBI Taxonomy" id="889272"/>
    <lineage>
        <taxon>Bacteria</taxon>
        <taxon>Pseudomonadati</taxon>
        <taxon>Myxococcota</taxon>
        <taxon>Polyangia</taxon>
        <taxon>Polyangiales</taxon>
        <taxon>Polyangiaceae</taxon>
        <taxon>Polyangium</taxon>
    </lineage>
</organism>
<name>A0A4U1IUE7_9BACT</name>
<proteinExistence type="predicted"/>
<dbReference type="OrthoDB" id="2079373at2"/>
<dbReference type="InterPro" id="IPR024038">
    <property type="entry name" value="MYXO-CTERM"/>
</dbReference>
<dbReference type="EMBL" id="SSMQ01000077">
    <property type="protein sequence ID" value="TKC97978.1"/>
    <property type="molecule type" value="Genomic_DNA"/>
</dbReference>
<keyword evidence="4" id="KW-1185">Reference proteome</keyword>
<evidence type="ECO:0000256" key="1">
    <source>
        <dbReference type="SAM" id="MobiDB-lite"/>
    </source>
</evidence>